<protein>
    <recommendedName>
        <fullName evidence="4">Secreted protein</fullName>
    </recommendedName>
</protein>
<gene>
    <name evidence="2" type="ORF">PVAP13_9NG336600</name>
</gene>
<evidence type="ECO:0000256" key="1">
    <source>
        <dbReference type="SAM" id="SignalP"/>
    </source>
</evidence>
<sequence>MNRVRLLFLPLFGPAGASVPAGAVEATEWILFLLSSERVESLGMDLVCSPVCFFFRVGSSAASDGFSFRSLMSAPVMADWMLGQGLDDGGRYTTTSTSHAASKSWRPRSSFWLGSSPGRSGSSPTPAARQDSWMLGWAEGLGIFVSNSTFVRVLCVSFSPWRLCFAVCVVFSSFFKGLLVKDTG</sequence>
<dbReference type="AlphaFoldDB" id="A0A8T0MRZ5"/>
<accession>A0A8T0MRZ5</accession>
<name>A0A8T0MRZ5_PANVG</name>
<evidence type="ECO:0008006" key="4">
    <source>
        <dbReference type="Google" id="ProtNLM"/>
    </source>
</evidence>
<evidence type="ECO:0000313" key="2">
    <source>
        <dbReference type="EMBL" id="KAG2538219.1"/>
    </source>
</evidence>
<dbReference type="EMBL" id="CM029054">
    <property type="protein sequence ID" value="KAG2538219.1"/>
    <property type="molecule type" value="Genomic_DNA"/>
</dbReference>
<keyword evidence="3" id="KW-1185">Reference proteome</keyword>
<feature type="signal peptide" evidence="1">
    <location>
        <begin position="1"/>
        <end position="17"/>
    </location>
</feature>
<feature type="chain" id="PRO_5035712553" description="Secreted protein" evidence="1">
    <location>
        <begin position="18"/>
        <end position="184"/>
    </location>
</feature>
<reference evidence="2" key="1">
    <citation type="submission" date="2020-05" db="EMBL/GenBank/DDBJ databases">
        <title>WGS assembly of Panicum virgatum.</title>
        <authorList>
            <person name="Lovell J.T."/>
            <person name="Jenkins J."/>
            <person name="Shu S."/>
            <person name="Juenger T.E."/>
            <person name="Schmutz J."/>
        </authorList>
    </citation>
    <scope>NUCLEOTIDE SEQUENCE</scope>
    <source>
        <strain evidence="2">AP13</strain>
    </source>
</reference>
<dbReference type="Proteomes" id="UP000823388">
    <property type="component" value="Chromosome 9N"/>
</dbReference>
<organism evidence="2 3">
    <name type="scientific">Panicum virgatum</name>
    <name type="common">Blackwell switchgrass</name>
    <dbReference type="NCBI Taxonomy" id="38727"/>
    <lineage>
        <taxon>Eukaryota</taxon>
        <taxon>Viridiplantae</taxon>
        <taxon>Streptophyta</taxon>
        <taxon>Embryophyta</taxon>
        <taxon>Tracheophyta</taxon>
        <taxon>Spermatophyta</taxon>
        <taxon>Magnoliopsida</taxon>
        <taxon>Liliopsida</taxon>
        <taxon>Poales</taxon>
        <taxon>Poaceae</taxon>
        <taxon>PACMAD clade</taxon>
        <taxon>Panicoideae</taxon>
        <taxon>Panicodae</taxon>
        <taxon>Paniceae</taxon>
        <taxon>Panicinae</taxon>
        <taxon>Panicum</taxon>
        <taxon>Panicum sect. Hiantes</taxon>
    </lineage>
</organism>
<comment type="caution">
    <text evidence="2">The sequence shown here is derived from an EMBL/GenBank/DDBJ whole genome shotgun (WGS) entry which is preliminary data.</text>
</comment>
<proteinExistence type="predicted"/>
<keyword evidence="1" id="KW-0732">Signal</keyword>
<evidence type="ECO:0000313" key="3">
    <source>
        <dbReference type="Proteomes" id="UP000823388"/>
    </source>
</evidence>